<evidence type="ECO:0000256" key="11">
    <source>
        <dbReference type="ARBA" id="ARBA00022585"/>
    </source>
</evidence>
<keyword evidence="35" id="KW-0503">Monooxygenase</keyword>
<dbReference type="RefSeq" id="XP_030839894.1">
    <property type="nucleotide sequence ID" value="XM_030984034.1"/>
</dbReference>
<dbReference type="GO" id="GO:0004796">
    <property type="term" value="F:thromboxane-A synthase activity"/>
    <property type="evidence" value="ECO:0007669"/>
    <property type="project" value="UniProtKB-EC"/>
</dbReference>
<evidence type="ECO:0000256" key="18">
    <source>
        <dbReference type="ARBA" id="ARBA00022989"/>
    </source>
</evidence>
<keyword evidence="25" id="KW-0456">Lyase</keyword>
<accession>A0A7M7NQ87</accession>
<keyword evidence="24" id="KW-0413">Isomerase</keyword>
<evidence type="ECO:0000313" key="38">
    <source>
        <dbReference type="EnsemblMetazoa" id="XP_030839894"/>
    </source>
</evidence>
<dbReference type="GO" id="GO:0106256">
    <property type="term" value="F:hydroperoxy icosatetraenoate dehydratase activity"/>
    <property type="evidence" value="ECO:0007669"/>
    <property type="project" value="UniProtKB-EC"/>
</dbReference>
<keyword evidence="22 37" id="KW-0472">Membrane</keyword>
<comment type="subcellular location">
    <subcellularLocation>
        <location evidence="5">Endoplasmic reticulum membrane</location>
        <topology evidence="5">Multi-pass membrane protein</topology>
    </subcellularLocation>
    <subcellularLocation>
        <location evidence="4">Endoplasmic reticulum membrane</location>
        <topology evidence="4">Peripheral membrane protein</topology>
    </subcellularLocation>
    <subcellularLocation>
        <location evidence="3">Microsome membrane</location>
        <topology evidence="3">Peripheral membrane protein</topology>
    </subcellularLocation>
</comment>
<evidence type="ECO:0000256" key="32">
    <source>
        <dbReference type="ARBA" id="ARBA00042726"/>
    </source>
</evidence>
<dbReference type="PRINTS" id="PR00385">
    <property type="entry name" value="P450"/>
</dbReference>
<keyword evidence="23" id="KW-0275">Fatty acid biosynthesis</keyword>
<keyword evidence="18 37" id="KW-1133">Transmembrane helix</keyword>
<dbReference type="GO" id="GO:0008395">
    <property type="term" value="F:steroid hydroxylase activity"/>
    <property type="evidence" value="ECO:0000318"/>
    <property type="project" value="GO_Central"/>
</dbReference>
<comment type="catalytic activity">
    <reaction evidence="27">
        <text>(15S)-hydroperoxy-(5Z,8Z,11Z,13E)-eicosatetraenoate + AH2 = (15S)-hydroxy-(5Z,8Z,11Z,13E)-eicosatetraenoate + A + H2O</text>
        <dbReference type="Rhea" id="RHEA:48856"/>
        <dbReference type="ChEBI" id="CHEBI:13193"/>
        <dbReference type="ChEBI" id="CHEBI:15377"/>
        <dbReference type="ChEBI" id="CHEBI:17499"/>
        <dbReference type="ChEBI" id="CHEBI:57409"/>
        <dbReference type="ChEBI" id="CHEBI:57446"/>
    </reaction>
    <physiologicalReaction direction="left-to-right" evidence="27">
        <dbReference type="Rhea" id="RHEA:48857"/>
    </physiologicalReaction>
</comment>
<evidence type="ECO:0000313" key="39">
    <source>
        <dbReference type="Proteomes" id="UP000007110"/>
    </source>
</evidence>
<dbReference type="GO" id="GO:0001516">
    <property type="term" value="P:prostaglandin biosynthetic process"/>
    <property type="evidence" value="ECO:0007669"/>
    <property type="project" value="UniProtKB-KW"/>
</dbReference>
<dbReference type="GO" id="GO:0005506">
    <property type="term" value="F:iron ion binding"/>
    <property type="evidence" value="ECO:0007669"/>
    <property type="project" value="InterPro"/>
</dbReference>
<evidence type="ECO:0000256" key="6">
    <source>
        <dbReference type="ARBA" id="ARBA00010617"/>
    </source>
</evidence>
<dbReference type="InterPro" id="IPR001128">
    <property type="entry name" value="Cyt_P450"/>
</dbReference>
<protein>
    <recommendedName>
        <fullName evidence="31">Thromboxane-A synthase</fullName>
        <ecNumber evidence="8">4.2.1.152</ecNumber>
        <ecNumber evidence="30">5.3.99.5</ecNumber>
    </recommendedName>
    <alternativeName>
        <fullName evidence="32">Cytochrome P450 5A1</fullName>
    </alternativeName>
    <alternativeName>
        <fullName evidence="26">Hydroperoxy icosatetraenoate dehydratase</fullName>
    </alternativeName>
</protein>
<evidence type="ECO:0000256" key="8">
    <source>
        <dbReference type="ARBA" id="ARBA00013084"/>
    </source>
</evidence>
<keyword evidence="11" id="KW-0643">Prostaglandin biosynthesis</keyword>
<comment type="cofactor">
    <cofactor evidence="34">
        <name>heme</name>
        <dbReference type="ChEBI" id="CHEBI:30413"/>
    </cofactor>
</comment>
<keyword evidence="19 35" id="KW-0560">Oxidoreductase</keyword>
<evidence type="ECO:0000256" key="10">
    <source>
        <dbReference type="ARBA" id="ARBA00022516"/>
    </source>
</evidence>
<dbReference type="GO" id="GO:0016705">
    <property type="term" value="F:oxidoreductase activity, acting on paired donors, with incorporation or reduction of molecular oxygen"/>
    <property type="evidence" value="ECO:0007669"/>
    <property type="project" value="InterPro"/>
</dbReference>
<dbReference type="Gene3D" id="1.10.630.10">
    <property type="entry name" value="Cytochrome P450"/>
    <property type="match status" value="1"/>
</dbReference>
<dbReference type="FunFam" id="1.10.630.10:FF:000042">
    <property type="entry name" value="Cytochrome P450"/>
    <property type="match status" value="1"/>
</dbReference>
<evidence type="ECO:0000256" key="9">
    <source>
        <dbReference type="ARBA" id="ARBA00022501"/>
    </source>
</evidence>
<feature type="region of interest" description="Disordered" evidence="36">
    <location>
        <begin position="292"/>
        <end position="318"/>
    </location>
</feature>
<dbReference type="PROSITE" id="PS00086">
    <property type="entry name" value="CYTOCHROME_P450"/>
    <property type="match status" value="1"/>
</dbReference>
<evidence type="ECO:0000256" key="2">
    <source>
        <dbReference type="ARBA" id="ARBA00001719"/>
    </source>
</evidence>
<evidence type="ECO:0000256" key="29">
    <source>
        <dbReference type="ARBA" id="ARBA00036475"/>
    </source>
</evidence>
<dbReference type="InterPro" id="IPR017972">
    <property type="entry name" value="Cyt_P450_CS"/>
</dbReference>
<dbReference type="PANTHER" id="PTHR24302:SF47">
    <property type="entry name" value="CYTOCHROME P450"/>
    <property type="match status" value="1"/>
</dbReference>
<dbReference type="PRINTS" id="PR00463">
    <property type="entry name" value="EP450I"/>
</dbReference>
<sequence length="531" mass="59827">MEVLQQESPGSCLTVWLVFAATALLILYLTWNYTYFLRRGIPGPLPFPVLGNVLDWKEGVQYALDGYIKKYGNCCGFYQFLTPAILVADPDMIKQIMVKHFDRFHNRMYIPVDNPMLRSALFLSSDDQWKKIRHTLTPAFSGRKMKLMSEMVREPASRLVQNLKKVCGTDRQGIVELKELFGAYIMDTIGLCAFGLNVDSQKNKDDPFVLNAKRFFSSLDFTSPAMIISMLTSKIPGVSHILPLLGLTVFPPEVLEFFIAIIDQAVEQRKTNKAAKTVDFLQLVIDSTKDNACEDEDDDDDATTNGTSSSSHAIDKKRKRQALTRQELTSQALAFFVAGYETTTTALCFTAYLLATNPDQQDRLIDEIDRLVPTAEDITYDNLKKLTCLENFISESLRLYPPGALIDRVCNQTTTINGHVFQAGDSVSLPIWSVHRDPEHWPNPEKFDPDRFNKENAAGRAPLAWLPFGGGPRFCIGLRFAMMEIRTATVMLLQQFRLEVAPETEIPPVLGKMGFINPPNGITLRVVERSK</sequence>
<dbReference type="GO" id="GO:0020037">
    <property type="term" value="F:heme binding"/>
    <property type="evidence" value="ECO:0007669"/>
    <property type="project" value="InterPro"/>
</dbReference>
<evidence type="ECO:0000256" key="16">
    <source>
        <dbReference type="ARBA" id="ARBA00022832"/>
    </source>
</evidence>
<dbReference type="SUPFAM" id="SSF48264">
    <property type="entry name" value="Cytochrome P450"/>
    <property type="match status" value="1"/>
</dbReference>
<evidence type="ECO:0000256" key="4">
    <source>
        <dbReference type="ARBA" id="ARBA00004406"/>
    </source>
</evidence>
<dbReference type="AlphaFoldDB" id="A0A7M7NQ87"/>
<evidence type="ECO:0000256" key="27">
    <source>
        <dbReference type="ARBA" id="ARBA00036380"/>
    </source>
</evidence>
<dbReference type="Proteomes" id="UP000007110">
    <property type="component" value="Unassembled WGS sequence"/>
</dbReference>
<evidence type="ECO:0000256" key="24">
    <source>
        <dbReference type="ARBA" id="ARBA00023235"/>
    </source>
</evidence>
<name>A0A7M7NQ87_STRPU</name>
<keyword evidence="9" id="KW-0644">Prostaglandin metabolism</keyword>
<evidence type="ECO:0000256" key="34">
    <source>
        <dbReference type="PIRSR" id="PIRSR602401-1"/>
    </source>
</evidence>
<evidence type="ECO:0000256" key="22">
    <source>
        <dbReference type="ARBA" id="ARBA00023136"/>
    </source>
</evidence>
<keyword evidence="13 37" id="KW-0812">Transmembrane</keyword>
<organism evidence="38 39">
    <name type="scientific">Strongylocentrotus purpuratus</name>
    <name type="common">Purple sea urchin</name>
    <dbReference type="NCBI Taxonomy" id="7668"/>
    <lineage>
        <taxon>Eukaryota</taxon>
        <taxon>Metazoa</taxon>
        <taxon>Echinodermata</taxon>
        <taxon>Eleutherozoa</taxon>
        <taxon>Echinozoa</taxon>
        <taxon>Echinoidea</taxon>
        <taxon>Euechinoidea</taxon>
        <taxon>Echinacea</taxon>
        <taxon>Camarodonta</taxon>
        <taxon>Echinidea</taxon>
        <taxon>Strongylocentrotidae</taxon>
        <taxon>Strongylocentrotus</taxon>
    </lineage>
</organism>
<evidence type="ECO:0000256" key="33">
    <source>
        <dbReference type="ARBA" id="ARBA00054825"/>
    </source>
</evidence>
<dbReference type="EC" id="5.3.99.5" evidence="30"/>
<reference evidence="39" key="1">
    <citation type="submission" date="2015-02" db="EMBL/GenBank/DDBJ databases">
        <title>Genome sequencing for Strongylocentrotus purpuratus.</title>
        <authorList>
            <person name="Murali S."/>
            <person name="Liu Y."/>
            <person name="Vee V."/>
            <person name="English A."/>
            <person name="Wang M."/>
            <person name="Skinner E."/>
            <person name="Han Y."/>
            <person name="Muzny D.M."/>
            <person name="Worley K.C."/>
            <person name="Gibbs R.A."/>
        </authorList>
    </citation>
    <scope>NUCLEOTIDE SEQUENCE</scope>
</reference>
<dbReference type="InterPro" id="IPR002401">
    <property type="entry name" value="Cyt_P450_E_grp-I"/>
</dbReference>
<comment type="similarity">
    <text evidence="6 35">Belongs to the cytochrome P450 family.</text>
</comment>
<evidence type="ECO:0000256" key="17">
    <source>
        <dbReference type="ARBA" id="ARBA00022848"/>
    </source>
</evidence>
<dbReference type="GeneID" id="582382"/>
<evidence type="ECO:0000256" key="7">
    <source>
        <dbReference type="ARBA" id="ARBA00011245"/>
    </source>
</evidence>
<dbReference type="EnsemblMetazoa" id="XM_030984034">
    <property type="protein sequence ID" value="XP_030839894"/>
    <property type="gene ID" value="LOC582382"/>
</dbReference>
<comment type="catalytic activity">
    <reaction evidence="29">
        <text>prostaglandin H2 = thromboxane A2</text>
        <dbReference type="Rhea" id="RHEA:17137"/>
        <dbReference type="ChEBI" id="CHEBI:57405"/>
        <dbReference type="ChEBI" id="CHEBI:57445"/>
        <dbReference type="EC" id="5.3.99.5"/>
    </reaction>
    <physiologicalReaction direction="left-to-right" evidence="29">
        <dbReference type="Rhea" id="RHEA:17138"/>
    </physiologicalReaction>
</comment>
<comment type="function">
    <text evidence="33">Catalyzes the conversion of prostaglandin H2 (PGH2) to thromboxane A2 (TXA2), a potent inducer of blood vessel constriction and platelet aggregation. Also cleaves PGH2 to 12-hydroxy-heptadecatrienoicacid (12-HHT) and malondialdehyde, which is known to act as a mediator of DNA damage. 12-HHT and malondialdehyde are formed stoichiometrically in the same amounts as TXA2. Additionally, displays dehydratase activity, toward (15S)-hydroperoxy-(5Z,8Z,11Z,13E)-eicosatetraenoate (15(S)-HPETE) producing 15-KETE and 15-HETE.</text>
</comment>
<dbReference type="OMA" id="KDNACED"/>
<keyword evidence="15" id="KW-0256">Endoplasmic reticulum</keyword>
<evidence type="ECO:0000256" key="19">
    <source>
        <dbReference type="ARBA" id="ARBA00023002"/>
    </source>
</evidence>
<evidence type="ECO:0000256" key="31">
    <source>
        <dbReference type="ARBA" id="ARBA00040834"/>
    </source>
</evidence>
<keyword evidence="10" id="KW-0444">Lipid biosynthesis</keyword>
<keyword evidence="12 34" id="KW-0349">Heme</keyword>
<evidence type="ECO:0000256" key="15">
    <source>
        <dbReference type="ARBA" id="ARBA00022824"/>
    </source>
</evidence>
<dbReference type="CDD" id="cd11055">
    <property type="entry name" value="CYP3A-like"/>
    <property type="match status" value="1"/>
</dbReference>
<keyword evidence="21" id="KW-0443">Lipid metabolism</keyword>
<dbReference type="GO" id="GO:0005789">
    <property type="term" value="C:endoplasmic reticulum membrane"/>
    <property type="evidence" value="ECO:0007669"/>
    <property type="project" value="UniProtKB-SubCell"/>
</dbReference>
<feature type="compositionally biased region" description="Acidic residues" evidence="36">
    <location>
        <begin position="293"/>
        <end position="302"/>
    </location>
</feature>
<dbReference type="InterPro" id="IPR050705">
    <property type="entry name" value="Cytochrome_P450_3A"/>
</dbReference>
<evidence type="ECO:0000256" key="21">
    <source>
        <dbReference type="ARBA" id="ARBA00023098"/>
    </source>
</evidence>
<evidence type="ECO:0000256" key="5">
    <source>
        <dbReference type="ARBA" id="ARBA00004477"/>
    </source>
</evidence>
<dbReference type="InParanoid" id="A0A7M7NQ87"/>
<comment type="catalytic activity">
    <reaction evidence="2">
        <text>a hydroperoxyeicosatetraenoate = an oxoeicosatetraenoate + H2O</text>
        <dbReference type="Rhea" id="RHEA:55556"/>
        <dbReference type="ChEBI" id="CHEBI:15377"/>
        <dbReference type="ChEBI" id="CHEBI:59720"/>
        <dbReference type="ChEBI" id="CHEBI:131859"/>
        <dbReference type="EC" id="4.2.1.152"/>
    </reaction>
    <physiologicalReaction direction="left-to-right" evidence="2">
        <dbReference type="Rhea" id="RHEA:55557"/>
    </physiologicalReaction>
</comment>
<keyword evidence="16" id="KW-0276">Fatty acid metabolism</keyword>
<keyword evidence="39" id="KW-1185">Reference proteome</keyword>
<evidence type="ECO:0000256" key="26">
    <source>
        <dbReference type="ARBA" id="ARBA00033404"/>
    </source>
</evidence>
<evidence type="ECO:0000256" key="1">
    <source>
        <dbReference type="ARBA" id="ARBA00001143"/>
    </source>
</evidence>
<evidence type="ECO:0000256" key="14">
    <source>
        <dbReference type="ARBA" id="ARBA00022723"/>
    </source>
</evidence>
<evidence type="ECO:0000256" key="25">
    <source>
        <dbReference type="ARBA" id="ARBA00023239"/>
    </source>
</evidence>
<reference evidence="38" key="2">
    <citation type="submission" date="2021-01" db="UniProtKB">
        <authorList>
            <consortium name="EnsemblMetazoa"/>
        </authorList>
    </citation>
    <scope>IDENTIFICATION</scope>
</reference>
<proteinExistence type="inferred from homology"/>
<comment type="catalytic activity">
    <reaction evidence="1">
        <text>(15S)-hydroperoxy-(5Z,8Z,11Z,13E)-eicosatetraenoate = 15-oxo-(5Z,8Z,11Z,13E)-eicosatetraenoate + H2O</text>
        <dbReference type="Rhea" id="RHEA:48636"/>
        <dbReference type="ChEBI" id="CHEBI:15377"/>
        <dbReference type="ChEBI" id="CHEBI:57410"/>
        <dbReference type="ChEBI" id="CHEBI:57446"/>
    </reaction>
    <physiologicalReaction direction="left-to-right" evidence="1">
        <dbReference type="Rhea" id="RHEA:48637"/>
    </physiologicalReaction>
</comment>
<dbReference type="Pfam" id="PF00067">
    <property type="entry name" value="p450"/>
    <property type="match status" value="1"/>
</dbReference>
<evidence type="ECO:0000256" key="3">
    <source>
        <dbReference type="ARBA" id="ARBA00004174"/>
    </source>
</evidence>
<comment type="subunit">
    <text evidence="7">Monomer.</text>
</comment>
<evidence type="ECO:0000256" key="12">
    <source>
        <dbReference type="ARBA" id="ARBA00022617"/>
    </source>
</evidence>
<evidence type="ECO:0000256" key="35">
    <source>
        <dbReference type="RuleBase" id="RU000461"/>
    </source>
</evidence>
<dbReference type="OrthoDB" id="1470350at2759"/>
<evidence type="ECO:0000256" key="30">
    <source>
        <dbReference type="ARBA" id="ARBA00038872"/>
    </source>
</evidence>
<dbReference type="EC" id="4.2.1.152" evidence="8"/>
<comment type="catalytic activity">
    <reaction evidence="28">
        <text>prostaglandin H2 = (12S)-hydroxy-(5Z,8E,10E)-heptadecatrienoate + malonaldehyde</text>
        <dbReference type="Rhea" id="RHEA:48644"/>
        <dbReference type="ChEBI" id="CHEBI:57405"/>
        <dbReference type="ChEBI" id="CHEBI:90694"/>
        <dbReference type="ChEBI" id="CHEBI:566274"/>
    </reaction>
</comment>
<keyword evidence="17" id="KW-0492">Microsome</keyword>
<keyword evidence="14 34" id="KW-0479">Metal-binding</keyword>
<evidence type="ECO:0000256" key="23">
    <source>
        <dbReference type="ARBA" id="ARBA00023160"/>
    </source>
</evidence>
<feature type="compositionally biased region" description="Polar residues" evidence="36">
    <location>
        <begin position="303"/>
        <end position="312"/>
    </location>
</feature>
<evidence type="ECO:0000256" key="36">
    <source>
        <dbReference type="SAM" id="MobiDB-lite"/>
    </source>
</evidence>
<feature type="transmembrane region" description="Helical" evidence="37">
    <location>
        <begin position="12"/>
        <end position="31"/>
    </location>
</feature>
<feature type="binding site" description="axial binding residue" evidence="34">
    <location>
        <position position="475"/>
    </location>
    <ligand>
        <name>heme</name>
        <dbReference type="ChEBI" id="CHEBI:30413"/>
    </ligand>
    <ligandPart>
        <name>Fe</name>
        <dbReference type="ChEBI" id="CHEBI:18248"/>
    </ligandPart>
</feature>
<evidence type="ECO:0000256" key="37">
    <source>
        <dbReference type="SAM" id="Phobius"/>
    </source>
</evidence>
<evidence type="ECO:0000256" key="13">
    <source>
        <dbReference type="ARBA" id="ARBA00022692"/>
    </source>
</evidence>
<keyword evidence="20 34" id="KW-0408">Iron</keyword>
<dbReference type="InterPro" id="IPR036396">
    <property type="entry name" value="Cyt_P450_sf"/>
</dbReference>
<dbReference type="PANTHER" id="PTHR24302">
    <property type="entry name" value="CYTOCHROME P450 FAMILY 3"/>
    <property type="match status" value="1"/>
</dbReference>
<evidence type="ECO:0000256" key="20">
    <source>
        <dbReference type="ARBA" id="ARBA00023004"/>
    </source>
</evidence>
<dbReference type="KEGG" id="spu:582382"/>
<evidence type="ECO:0000256" key="28">
    <source>
        <dbReference type="ARBA" id="ARBA00036424"/>
    </source>
</evidence>